<dbReference type="AlphaFoldDB" id="A0A160JD04"/>
<evidence type="ECO:0000313" key="6">
    <source>
        <dbReference type="EMBL" id="ANC90553.1"/>
    </source>
</evidence>
<dbReference type="OrthoDB" id="9811588at2"/>
<dbReference type="Proteomes" id="UP000077405">
    <property type="component" value="Chromosome"/>
</dbReference>
<comment type="similarity">
    <text evidence="1">Belongs to the LysR transcriptional regulatory family.</text>
</comment>
<name>A0A160JD04_9PROT</name>
<dbReference type="SUPFAM" id="SSF46785">
    <property type="entry name" value="Winged helix' DNA-binding domain"/>
    <property type="match status" value="1"/>
</dbReference>
<dbReference type="InterPro" id="IPR005119">
    <property type="entry name" value="LysR_subst-bd"/>
</dbReference>
<keyword evidence="4" id="KW-0804">Transcription</keyword>
<dbReference type="STRING" id="1226968.A6A40_00735"/>
<dbReference type="PROSITE" id="PS50931">
    <property type="entry name" value="HTH_LYSR"/>
    <property type="match status" value="1"/>
</dbReference>
<feature type="domain" description="HTH lysR-type" evidence="5">
    <location>
        <begin position="1"/>
        <end position="58"/>
    </location>
</feature>
<organism evidence="6 7">
    <name type="scientific">Azospirillum humicireducens</name>
    <dbReference type="NCBI Taxonomy" id="1226968"/>
    <lineage>
        <taxon>Bacteria</taxon>
        <taxon>Pseudomonadati</taxon>
        <taxon>Pseudomonadota</taxon>
        <taxon>Alphaproteobacteria</taxon>
        <taxon>Rhodospirillales</taxon>
        <taxon>Azospirillaceae</taxon>
        <taxon>Azospirillum</taxon>
    </lineage>
</organism>
<dbReference type="RefSeq" id="WP_063633690.1">
    <property type="nucleotide sequence ID" value="NZ_CP015285.1"/>
</dbReference>
<dbReference type="SUPFAM" id="SSF53850">
    <property type="entry name" value="Periplasmic binding protein-like II"/>
    <property type="match status" value="1"/>
</dbReference>
<dbReference type="EMBL" id="CP015285">
    <property type="protein sequence ID" value="ANC90553.1"/>
    <property type="molecule type" value="Genomic_DNA"/>
</dbReference>
<evidence type="ECO:0000256" key="3">
    <source>
        <dbReference type="ARBA" id="ARBA00023125"/>
    </source>
</evidence>
<dbReference type="Gene3D" id="1.10.10.10">
    <property type="entry name" value="Winged helix-like DNA-binding domain superfamily/Winged helix DNA-binding domain"/>
    <property type="match status" value="1"/>
</dbReference>
<dbReference type="PANTHER" id="PTHR30346">
    <property type="entry name" value="TRANSCRIPTIONAL DUAL REGULATOR HCAR-RELATED"/>
    <property type="match status" value="1"/>
</dbReference>
<dbReference type="PANTHER" id="PTHR30346:SF28">
    <property type="entry name" value="HTH-TYPE TRANSCRIPTIONAL REGULATOR CYNR"/>
    <property type="match status" value="1"/>
</dbReference>
<dbReference type="GO" id="GO:0032993">
    <property type="term" value="C:protein-DNA complex"/>
    <property type="evidence" value="ECO:0007669"/>
    <property type="project" value="TreeGrafter"/>
</dbReference>
<keyword evidence="3" id="KW-0238">DNA-binding</keyword>
<dbReference type="InterPro" id="IPR000847">
    <property type="entry name" value="LysR_HTH_N"/>
</dbReference>
<gene>
    <name evidence="6" type="ORF">A6A40_00735</name>
</gene>
<protein>
    <submittedName>
        <fullName evidence="6">LysR family transcriptional regulator</fullName>
    </submittedName>
</protein>
<dbReference type="Pfam" id="PF03466">
    <property type="entry name" value="LysR_substrate"/>
    <property type="match status" value="1"/>
</dbReference>
<evidence type="ECO:0000259" key="5">
    <source>
        <dbReference type="PROSITE" id="PS50931"/>
    </source>
</evidence>
<sequence length="299" mass="32407">MDFRQISCFVAVAEELHFGRAAARLNLSQPPLSQQIKGLEDRLRVRLFERNRRSVRLTPAGEAFLPYAHQVLNAAAAGADAARRVAGGEIGELRIGYSASALYSDEVLATIARYRRRYPAVEIRLVENTTRTCTREVEAGRVDLAIVRGPLPETAEGWPADRRIVVSCERLLVALPADHALAGRDRLALAELGDERFVIMARQLGTALNDLLDRLFAAAGLRPRIALETAEMASLLGLVGAGAGIAIVPEAVTGHRSGHVAFRPLTDRNAEVELFLLLPPLPSPTAVRLRAEMMADGAG</sequence>
<dbReference type="PRINTS" id="PR00039">
    <property type="entry name" value="HTHLYSR"/>
</dbReference>
<accession>A0A160JD04</accession>
<dbReference type="FunFam" id="1.10.10.10:FF:000001">
    <property type="entry name" value="LysR family transcriptional regulator"/>
    <property type="match status" value="1"/>
</dbReference>
<evidence type="ECO:0000256" key="4">
    <source>
        <dbReference type="ARBA" id="ARBA00023163"/>
    </source>
</evidence>
<dbReference type="Gene3D" id="3.40.190.10">
    <property type="entry name" value="Periplasmic binding protein-like II"/>
    <property type="match status" value="2"/>
</dbReference>
<dbReference type="GO" id="GO:0003700">
    <property type="term" value="F:DNA-binding transcription factor activity"/>
    <property type="evidence" value="ECO:0007669"/>
    <property type="project" value="InterPro"/>
</dbReference>
<dbReference type="CDD" id="cd08414">
    <property type="entry name" value="PBP2_LTTR_aromatics_like"/>
    <property type="match status" value="1"/>
</dbReference>
<evidence type="ECO:0000313" key="7">
    <source>
        <dbReference type="Proteomes" id="UP000077405"/>
    </source>
</evidence>
<dbReference type="InterPro" id="IPR036390">
    <property type="entry name" value="WH_DNA-bd_sf"/>
</dbReference>
<dbReference type="GO" id="GO:0003677">
    <property type="term" value="F:DNA binding"/>
    <property type="evidence" value="ECO:0007669"/>
    <property type="project" value="UniProtKB-KW"/>
</dbReference>
<evidence type="ECO:0000256" key="1">
    <source>
        <dbReference type="ARBA" id="ARBA00009437"/>
    </source>
</evidence>
<keyword evidence="7" id="KW-1185">Reference proteome</keyword>
<dbReference type="KEGG" id="ahu:A6A40_00735"/>
<reference evidence="6 7" key="1">
    <citation type="journal article" date="2013" name="Int. J. Syst. Evol. Microbiol.">
        <title>Azospirillum humicireducens sp. nov., a nitrogen-fixing bacterium isolated from a microbial fuel cell.</title>
        <authorList>
            <person name="Zhou S."/>
            <person name="Han L."/>
            <person name="Wang Y."/>
            <person name="Yang G."/>
            <person name="Zhuang L."/>
            <person name="Hu P."/>
        </authorList>
    </citation>
    <scope>NUCLEOTIDE SEQUENCE [LARGE SCALE GENOMIC DNA]</scope>
    <source>
        <strain evidence="6 7">SgZ-5</strain>
    </source>
</reference>
<proteinExistence type="inferred from homology"/>
<evidence type="ECO:0000256" key="2">
    <source>
        <dbReference type="ARBA" id="ARBA00023015"/>
    </source>
</evidence>
<dbReference type="InterPro" id="IPR036388">
    <property type="entry name" value="WH-like_DNA-bd_sf"/>
</dbReference>
<dbReference type="Pfam" id="PF00126">
    <property type="entry name" value="HTH_1"/>
    <property type="match status" value="1"/>
</dbReference>
<keyword evidence="2" id="KW-0805">Transcription regulation</keyword>